<evidence type="ECO:0000256" key="10">
    <source>
        <dbReference type="PROSITE-ProRule" id="PRU01379"/>
    </source>
</evidence>
<dbReference type="Pfam" id="PF00246">
    <property type="entry name" value="Peptidase_M14"/>
    <property type="match status" value="1"/>
</dbReference>
<dbReference type="PRINTS" id="PR00765">
    <property type="entry name" value="CRBOXYPTASEA"/>
</dbReference>
<evidence type="ECO:0000256" key="7">
    <source>
        <dbReference type="ARBA" id="ARBA00022801"/>
    </source>
</evidence>
<accession>A0A4P9XT88</accession>
<keyword evidence="3" id="KW-0121">Carboxypeptidase</keyword>
<dbReference type="OrthoDB" id="3626597at2759"/>
<comment type="similarity">
    <text evidence="2 10">Belongs to the peptidase M14 family.</text>
</comment>
<keyword evidence="5" id="KW-0479">Metal-binding</keyword>
<name>A0A4P9XT88_9FUNG</name>
<dbReference type="InterPro" id="IPR057246">
    <property type="entry name" value="CARBOXYPEPT_ZN_1"/>
</dbReference>
<evidence type="ECO:0000256" key="3">
    <source>
        <dbReference type="ARBA" id="ARBA00022645"/>
    </source>
</evidence>
<dbReference type="FunFam" id="3.40.630.10:FF:000084">
    <property type="entry name" value="Carboxypeptidase B2"/>
    <property type="match status" value="1"/>
</dbReference>
<gene>
    <name evidence="13" type="ORF">THASP1DRAFT_22773</name>
</gene>
<dbReference type="InterPro" id="IPR000834">
    <property type="entry name" value="Peptidase_M14"/>
</dbReference>
<keyword evidence="8" id="KW-0862">Zinc</keyword>
<keyword evidence="14" id="KW-1185">Reference proteome</keyword>
<evidence type="ECO:0000313" key="14">
    <source>
        <dbReference type="Proteomes" id="UP000271241"/>
    </source>
</evidence>
<dbReference type="PANTHER" id="PTHR11705:SF143">
    <property type="entry name" value="SLL0236 PROTEIN"/>
    <property type="match status" value="1"/>
</dbReference>
<evidence type="ECO:0000256" key="1">
    <source>
        <dbReference type="ARBA" id="ARBA00001947"/>
    </source>
</evidence>
<dbReference type="PANTHER" id="PTHR11705">
    <property type="entry name" value="PROTEASE FAMILY M14 CARBOXYPEPTIDASE A,B"/>
    <property type="match status" value="1"/>
</dbReference>
<dbReference type="PROSITE" id="PS52035">
    <property type="entry name" value="PEPTIDASE_M14"/>
    <property type="match status" value="1"/>
</dbReference>
<evidence type="ECO:0000256" key="2">
    <source>
        <dbReference type="ARBA" id="ARBA00005988"/>
    </source>
</evidence>
<evidence type="ECO:0000256" key="9">
    <source>
        <dbReference type="ARBA" id="ARBA00023049"/>
    </source>
</evidence>
<keyword evidence="7" id="KW-0378">Hydrolase</keyword>
<evidence type="ECO:0000256" key="11">
    <source>
        <dbReference type="SAM" id="MobiDB-lite"/>
    </source>
</evidence>
<dbReference type="GO" id="GO:0006508">
    <property type="term" value="P:proteolysis"/>
    <property type="evidence" value="ECO:0007669"/>
    <property type="project" value="UniProtKB-KW"/>
</dbReference>
<dbReference type="EMBL" id="KZ992518">
    <property type="protein sequence ID" value="RKP09378.1"/>
    <property type="molecule type" value="Genomic_DNA"/>
</dbReference>
<organism evidence="13 14">
    <name type="scientific">Thamnocephalis sphaerospora</name>
    <dbReference type="NCBI Taxonomy" id="78915"/>
    <lineage>
        <taxon>Eukaryota</taxon>
        <taxon>Fungi</taxon>
        <taxon>Fungi incertae sedis</taxon>
        <taxon>Zoopagomycota</taxon>
        <taxon>Zoopagomycotina</taxon>
        <taxon>Zoopagomycetes</taxon>
        <taxon>Zoopagales</taxon>
        <taxon>Sigmoideomycetaceae</taxon>
        <taxon>Thamnocephalis</taxon>
    </lineage>
</organism>
<keyword evidence="9" id="KW-0482">Metalloprotease</keyword>
<feature type="domain" description="Peptidase M14" evidence="12">
    <location>
        <begin position="15"/>
        <end position="292"/>
    </location>
</feature>
<dbReference type="GO" id="GO:0005615">
    <property type="term" value="C:extracellular space"/>
    <property type="evidence" value="ECO:0007669"/>
    <property type="project" value="TreeGrafter"/>
</dbReference>
<dbReference type="Proteomes" id="UP000271241">
    <property type="component" value="Unassembled WGS sequence"/>
</dbReference>
<evidence type="ECO:0000256" key="5">
    <source>
        <dbReference type="ARBA" id="ARBA00022723"/>
    </source>
</evidence>
<dbReference type="Gene3D" id="3.40.630.10">
    <property type="entry name" value="Zn peptidases"/>
    <property type="match status" value="1"/>
</dbReference>
<evidence type="ECO:0000313" key="13">
    <source>
        <dbReference type="EMBL" id="RKP09378.1"/>
    </source>
</evidence>
<evidence type="ECO:0000256" key="8">
    <source>
        <dbReference type="ARBA" id="ARBA00022833"/>
    </source>
</evidence>
<proteinExistence type="inferred from homology"/>
<keyword evidence="6" id="KW-0732">Signal</keyword>
<sequence>MEIIVDNVQRLVDAEMHTVNSPGTQRIDWFLEYHQIEDIYDWLRQLAEKHADILRVTAPGDLSKRKRIWLESMVHAREWISGITLQYIINSLVGGYSRGEQRIKTLLEKAVFVFVPVCNPDGCLYGWRTDRMWRKNCEHTVSGKAYGVDLNRNWPDHWASDGSSNDPGAEDFHGPSAGSSREVQALMAAYIKEPNVVGAIDFHAYSQLILSPYGWTNAASPDDAAYERIGQQIADDIYRQSGKNYTFQRSISLYPTSGTVSDWWYGPAVEAKIKAGIPGPRPYSFAMELRPN</sequence>
<evidence type="ECO:0000256" key="6">
    <source>
        <dbReference type="ARBA" id="ARBA00022729"/>
    </source>
</evidence>
<dbReference type="GO" id="GO:0004181">
    <property type="term" value="F:metallocarboxypeptidase activity"/>
    <property type="evidence" value="ECO:0007669"/>
    <property type="project" value="InterPro"/>
</dbReference>
<feature type="active site" description="Proton donor/acceptor" evidence="10">
    <location>
        <position position="288"/>
    </location>
</feature>
<dbReference type="GO" id="GO:0008270">
    <property type="term" value="F:zinc ion binding"/>
    <property type="evidence" value="ECO:0007669"/>
    <property type="project" value="InterPro"/>
</dbReference>
<dbReference type="AlphaFoldDB" id="A0A4P9XT88"/>
<reference evidence="14" key="1">
    <citation type="journal article" date="2018" name="Nat. Microbiol.">
        <title>Leveraging single-cell genomics to expand the fungal tree of life.</title>
        <authorList>
            <person name="Ahrendt S.R."/>
            <person name="Quandt C.A."/>
            <person name="Ciobanu D."/>
            <person name="Clum A."/>
            <person name="Salamov A."/>
            <person name="Andreopoulos B."/>
            <person name="Cheng J.F."/>
            <person name="Woyke T."/>
            <person name="Pelin A."/>
            <person name="Henrissat B."/>
            <person name="Reynolds N.K."/>
            <person name="Benny G.L."/>
            <person name="Smith M.E."/>
            <person name="James T.Y."/>
            <person name="Grigoriev I.V."/>
        </authorList>
    </citation>
    <scope>NUCLEOTIDE SEQUENCE [LARGE SCALE GENOMIC DNA]</scope>
    <source>
        <strain evidence="14">RSA 1356</strain>
    </source>
</reference>
<evidence type="ECO:0000256" key="4">
    <source>
        <dbReference type="ARBA" id="ARBA00022670"/>
    </source>
</evidence>
<protein>
    <recommendedName>
        <fullName evidence="12">Peptidase M14 domain-containing protein</fullName>
    </recommendedName>
</protein>
<dbReference type="SUPFAM" id="SSF53187">
    <property type="entry name" value="Zn-dependent exopeptidases"/>
    <property type="match status" value="1"/>
</dbReference>
<dbReference type="PROSITE" id="PS00132">
    <property type="entry name" value="CARBOXYPEPT_ZN_1"/>
    <property type="match status" value="1"/>
</dbReference>
<comment type="cofactor">
    <cofactor evidence="1">
        <name>Zn(2+)</name>
        <dbReference type="ChEBI" id="CHEBI:29105"/>
    </cofactor>
</comment>
<keyword evidence="4" id="KW-0645">Protease</keyword>
<dbReference type="STRING" id="78915.A0A4P9XT88"/>
<dbReference type="SMART" id="SM00631">
    <property type="entry name" value="Zn_pept"/>
    <property type="match status" value="1"/>
</dbReference>
<evidence type="ECO:0000259" key="12">
    <source>
        <dbReference type="PROSITE" id="PS52035"/>
    </source>
</evidence>
<feature type="region of interest" description="Disordered" evidence="11">
    <location>
        <begin position="159"/>
        <end position="178"/>
    </location>
</feature>